<proteinExistence type="predicted"/>
<evidence type="ECO:0000313" key="1">
    <source>
        <dbReference type="EMBL" id="KGM92462.1"/>
    </source>
</evidence>
<dbReference type="Proteomes" id="UP000001628">
    <property type="component" value="Unassembled WGS sequence"/>
</dbReference>
<dbReference type="InParanoid" id="A0A0A0HV24"/>
<reference evidence="1 2" key="1">
    <citation type="journal article" date="2011" name="PLoS Genet.">
        <title>Comparative genomic analysis of human fungal pathogens causing paracoccidioidomycosis.</title>
        <authorList>
            <person name="Desjardins C.A."/>
            <person name="Champion M.D."/>
            <person name="Holder J.W."/>
            <person name="Muszewska A."/>
            <person name="Goldberg J."/>
            <person name="Bailao A.M."/>
            <person name="Brigido M.M."/>
            <person name="Ferreira M.E."/>
            <person name="Garcia A.M."/>
            <person name="Grynberg M."/>
            <person name="Gujja S."/>
            <person name="Heiman D.I."/>
            <person name="Henn M.R."/>
            <person name="Kodira C.D."/>
            <person name="Leon-Narvaez H."/>
            <person name="Longo L.V."/>
            <person name="Ma L.J."/>
            <person name="Malavazi I."/>
            <person name="Matsuo A.L."/>
            <person name="Morais F.V."/>
            <person name="Pereira M."/>
            <person name="Rodriguez-Brito S."/>
            <person name="Sakthikumar S."/>
            <person name="Salem-Izacc S.M."/>
            <person name="Sykes S.M."/>
            <person name="Teixeira M.M."/>
            <person name="Vallejo M.C."/>
            <person name="Walter M.E."/>
            <person name="Yandava C."/>
            <person name="Young S."/>
            <person name="Zeng Q."/>
            <person name="Zucker J."/>
            <person name="Felipe M.S."/>
            <person name="Goldman G.H."/>
            <person name="Haas B.J."/>
            <person name="McEwen J.G."/>
            <person name="Nino-Vega G."/>
            <person name="Puccia R."/>
            <person name="San-Blas G."/>
            <person name="Soares C.M."/>
            <person name="Birren B.W."/>
            <person name="Cuomo C.A."/>
        </authorList>
    </citation>
    <scope>NUCLEOTIDE SEQUENCE [LARGE SCALE GENOMIC DNA]</scope>
    <source>
        <strain evidence="1 2">Pb18</strain>
    </source>
</reference>
<dbReference type="OrthoDB" id="10462383at2759"/>
<dbReference type="AlphaFoldDB" id="A0A0A0HV24"/>
<keyword evidence="2" id="KW-1185">Reference proteome</keyword>
<evidence type="ECO:0000313" key="2">
    <source>
        <dbReference type="Proteomes" id="UP000001628"/>
    </source>
</evidence>
<name>A0A0A0HV24_PARBD</name>
<dbReference type="eggNOG" id="ENOG502RPXU">
    <property type="taxonomic scope" value="Eukaryota"/>
</dbReference>
<dbReference type="HOGENOM" id="CLU_2483966_0_0_1"/>
<dbReference type="EMBL" id="KN275958">
    <property type="protein sequence ID" value="KGM92462.1"/>
    <property type="molecule type" value="Genomic_DNA"/>
</dbReference>
<dbReference type="GeneID" id="22587177"/>
<dbReference type="VEuPathDB" id="FungiDB:PADG_11280"/>
<dbReference type="KEGG" id="pbn:PADG_11280"/>
<accession>A0A0A0HV24</accession>
<gene>
    <name evidence="1" type="ORF">PADG_11280</name>
</gene>
<sequence length="87" mass="10010">MFFSSYLIGENGIRKSKSDFADSRLDGSRQGERLGLYVCLALFVHVQCSNFEVYPITSAYWFNYERCIDFEARRRVPAGVTRQSGLL</sequence>
<organism evidence="1 2">
    <name type="scientific">Paracoccidioides brasiliensis (strain Pb18)</name>
    <dbReference type="NCBI Taxonomy" id="502780"/>
    <lineage>
        <taxon>Eukaryota</taxon>
        <taxon>Fungi</taxon>
        <taxon>Dikarya</taxon>
        <taxon>Ascomycota</taxon>
        <taxon>Pezizomycotina</taxon>
        <taxon>Eurotiomycetes</taxon>
        <taxon>Eurotiomycetidae</taxon>
        <taxon>Onygenales</taxon>
        <taxon>Ajellomycetaceae</taxon>
        <taxon>Paracoccidioides</taxon>
    </lineage>
</organism>
<protein>
    <submittedName>
        <fullName evidence="1">Uncharacterized protein</fullName>
    </submittedName>
</protein>
<dbReference type="RefSeq" id="XP_010757842.1">
    <property type="nucleotide sequence ID" value="XM_010759540.1"/>
</dbReference>